<dbReference type="GeneID" id="42307043"/>
<dbReference type="Proteomes" id="UP000037269">
    <property type="component" value="Unassembled WGS sequence"/>
</dbReference>
<evidence type="ECO:0000313" key="4">
    <source>
        <dbReference type="Proteomes" id="UP000182836"/>
    </source>
</evidence>
<reference evidence="2 4" key="2">
    <citation type="submission" date="2016-10" db="EMBL/GenBank/DDBJ databases">
        <authorList>
            <person name="de Groot N.N."/>
        </authorList>
    </citation>
    <scope>NUCLEOTIDE SEQUENCE [LARGE SCALE GENOMIC DNA]</scope>
    <source>
        <strain evidence="2 4">DSM 2895</strain>
    </source>
</reference>
<evidence type="ECO:0000313" key="1">
    <source>
        <dbReference type="EMBL" id="KON97070.1"/>
    </source>
</evidence>
<dbReference type="InterPro" id="IPR035948">
    <property type="entry name" value="YwqG-like_sf"/>
</dbReference>
<accession>A0A0D1XEV5</accession>
<organism evidence="1 3">
    <name type="scientific">Aneurinibacillus migulanus</name>
    <name type="common">Bacillus migulanus</name>
    <dbReference type="NCBI Taxonomy" id="47500"/>
    <lineage>
        <taxon>Bacteria</taxon>
        <taxon>Bacillati</taxon>
        <taxon>Bacillota</taxon>
        <taxon>Bacilli</taxon>
        <taxon>Bacillales</taxon>
        <taxon>Paenibacillaceae</taxon>
        <taxon>Aneurinibacillus group</taxon>
        <taxon>Aneurinibacillus</taxon>
    </lineage>
</organism>
<dbReference type="OrthoDB" id="8856529at2"/>
<protein>
    <submittedName>
        <fullName evidence="2">Uncharacterized protein YwqG</fullName>
    </submittedName>
</protein>
<sequence length="292" mass="34250">MKFDHKTLDRLIEENGLEECKEYLYESARSSIQLSLLGEETYEKIGNSRIVGYPDLPRDMEWPRTEDGERMTFIAQLNLKDIKLLDKEDLLPETGILYFFMGLDEPAYNIEHKVIYVEHTVELAKRELDEASILEEAYGKFVSYRLSARETIQLPTYAYMNNEKISEDDDLYDGYGNMELELFDKGEGYIGHLYGYPEEQHDDCELEAALMIVAGEEYSYKEEEIDKLVQHFNGDKEKAQQEINEMVMLLEVDSSDPVGFCWWDCGVIHFFIRREDLLNRKFDNTYLSLYSS</sequence>
<dbReference type="PATRIC" id="fig|47500.8.peg.4199"/>
<evidence type="ECO:0000313" key="2">
    <source>
        <dbReference type="EMBL" id="SDJ94246.1"/>
    </source>
</evidence>
<gene>
    <name evidence="1" type="ORF">AF333_17920</name>
    <name evidence="2" type="ORF">SAMN04487909_13331</name>
</gene>
<evidence type="ECO:0000313" key="3">
    <source>
        <dbReference type="Proteomes" id="UP000037269"/>
    </source>
</evidence>
<dbReference type="EMBL" id="FNED01000033">
    <property type="protein sequence ID" value="SDJ94246.1"/>
    <property type="molecule type" value="Genomic_DNA"/>
</dbReference>
<dbReference type="AlphaFoldDB" id="A0A0D1XEV5"/>
<dbReference type="Proteomes" id="UP000182836">
    <property type="component" value="Unassembled WGS sequence"/>
</dbReference>
<dbReference type="SUPFAM" id="SSF103032">
    <property type="entry name" value="Hypothetical protein YwqG"/>
    <property type="match status" value="1"/>
</dbReference>
<dbReference type="Gene3D" id="2.30.320.10">
    <property type="entry name" value="YwqG-like"/>
    <property type="match status" value="1"/>
</dbReference>
<name>A0A0D1XEV5_ANEMI</name>
<reference evidence="1 3" key="1">
    <citation type="submission" date="2015-07" db="EMBL/GenBank/DDBJ databases">
        <title>Fjat-14205 dsm 2895.</title>
        <authorList>
            <person name="Liu B."/>
            <person name="Wang J."/>
            <person name="Zhu Y."/>
            <person name="Liu G."/>
            <person name="Chen Q."/>
            <person name="Chen Z."/>
            <person name="Lan J."/>
            <person name="Che J."/>
            <person name="Ge C."/>
            <person name="Shi H."/>
            <person name="Pan Z."/>
            <person name="Liu X."/>
        </authorList>
    </citation>
    <scope>NUCLEOTIDE SEQUENCE [LARGE SCALE GENOMIC DNA]</scope>
    <source>
        <strain evidence="1 3">DSM 2895</strain>
    </source>
</reference>
<dbReference type="RefSeq" id="WP_043068609.1">
    <property type="nucleotide sequence ID" value="NZ_BJOA01000113.1"/>
</dbReference>
<dbReference type="PANTHER" id="PTHR36436">
    <property type="entry name" value="SLL5081 PROTEIN"/>
    <property type="match status" value="1"/>
</dbReference>
<dbReference type="STRING" id="47500.AF333_17920"/>
<proteinExistence type="predicted"/>
<keyword evidence="3" id="KW-1185">Reference proteome</keyword>
<dbReference type="Pfam" id="PF09234">
    <property type="entry name" value="DUF1963"/>
    <property type="match status" value="1"/>
</dbReference>
<dbReference type="InterPro" id="IPR015315">
    <property type="entry name" value="DUF1963"/>
</dbReference>
<dbReference type="EMBL" id="LGUG01000004">
    <property type="protein sequence ID" value="KON97070.1"/>
    <property type="molecule type" value="Genomic_DNA"/>
</dbReference>
<dbReference type="PANTHER" id="PTHR36436:SF6">
    <property type="entry name" value="SLL5081 PROTEIN"/>
    <property type="match status" value="1"/>
</dbReference>